<dbReference type="InterPro" id="IPR045219">
    <property type="entry name" value="PKAT"/>
</dbReference>
<keyword evidence="1" id="KW-1133">Transmembrane helix</keyword>
<protein>
    <submittedName>
        <fullName evidence="3">Uncharacterized protein</fullName>
    </submittedName>
</protein>
<keyword evidence="2" id="KW-0732">Signal</keyword>
<keyword evidence="4" id="KW-1185">Reference proteome</keyword>
<keyword evidence="1" id="KW-0472">Membrane</keyword>
<dbReference type="PANTHER" id="PTHR11861:SF8">
    <property type="entry name" value="PKD DOMAIN-CONTAINING PROTEIN"/>
    <property type="match status" value="1"/>
</dbReference>
<proteinExistence type="predicted"/>
<feature type="transmembrane region" description="Helical" evidence="1">
    <location>
        <begin position="382"/>
        <end position="407"/>
    </location>
</feature>
<reference evidence="3 4" key="1">
    <citation type="submission" date="2023-09" db="EMBL/GenBank/DDBJ databases">
        <title>Nesidiocoris tenuis whole genome shotgun sequence.</title>
        <authorList>
            <person name="Shibata T."/>
            <person name="Shimoda M."/>
            <person name="Kobayashi T."/>
            <person name="Uehara T."/>
        </authorList>
    </citation>
    <scope>NUCLEOTIDE SEQUENCE [LARGE SCALE GENOMIC DNA]</scope>
    <source>
        <strain evidence="3 4">Japan</strain>
    </source>
</reference>
<dbReference type="Proteomes" id="UP001307889">
    <property type="component" value="Chromosome 10"/>
</dbReference>
<dbReference type="EMBL" id="AP028918">
    <property type="protein sequence ID" value="BES99331.1"/>
    <property type="molecule type" value="Genomic_DNA"/>
</dbReference>
<keyword evidence="1" id="KW-0812">Transmembrane</keyword>
<feature type="signal peptide" evidence="2">
    <location>
        <begin position="1"/>
        <end position="23"/>
    </location>
</feature>
<name>A0ABN7B838_9HEMI</name>
<evidence type="ECO:0000313" key="4">
    <source>
        <dbReference type="Proteomes" id="UP001307889"/>
    </source>
</evidence>
<evidence type="ECO:0000256" key="1">
    <source>
        <dbReference type="SAM" id="Phobius"/>
    </source>
</evidence>
<evidence type="ECO:0000313" key="3">
    <source>
        <dbReference type="EMBL" id="BES99331.1"/>
    </source>
</evidence>
<organism evidence="3 4">
    <name type="scientific">Nesidiocoris tenuis</name>
    <dbReference type="NCBI Taxonomy" id="355587"/>
    <lineage>
        <taxon>Eukaryota</taxon>
        <taxon>Metazoa</taxon>
        <taxon>Ecdysozoa</taxon>
        <taxon>Arthropoda</taxon>
        <taxon>Hexapoda</taxon>
        <taxon>Insecta</taxon>
        <taxon>Pterygota</taxon>
        <taxon>Neoptera</taxon>
        <taxon>Paraneoptera</taxon>
        <taxon>Hemiptera</taxon>
        <taxon>Heteroptera</taxon>
        <taxon>Panheteroptera</taxon>
        <taxon>Cimicomorpha</taxon>
        <taxon>Miridae</taxon>
        <taxon>Dicyphina</taxon>
        <taxon>Nesidiocoris</taxon>
    </lineage>
</organism>
<evidence type="ECO:0000256" key="2">
    <source>
        <dbReference type="SAM" id="SignalP"/>
    </source>
</evidence>
<gene>
    <name evidence="3" type="ORF">NTJ_12148</name>
</gene>
<feature type="chain" id="PRO_5045272781" evidence="2">
    <location>
        <begin position="24"/>
        <end position="481"/>
    </location>
</feature>
<accession>A0ABN7B838</accession>
<sequence length="481" mass="54085">MHRSGVLAIVLSVFLGTLGSAFGAVVTITQDGPGVLNSTIYFTAQLYDDEGHKQNSDTIHKFTWADNAMPQHTYTEQGEFSKSLWNVTYSSPTYSPGEYEIEVRVKKWVGFFFWDIASSRFKINVTALLNGEMELVQNQTVLGGNYVSDRQEVVHRIRLSDPDRRLLGTNDTTTTAFWFVGCQYYGMTQDLSFAYNYTKDDLDQVRMIRALVVAGRESDANSTLDDNFADAIGDDNATSIVDESSTPPDPDKNCEDFPIVPKDPNKYYGYFKRRIIPTAPVHVDNIQGQTWLKTGEMLYLNVTCSGSSPFYHCVRFFSGEYNVTGNETCTQARSTPNCRIAFSRLMNKGTKYTVLFIIGNRVSRTVTPVGVTRYSEKHHPQLSVVIVPISCSAVAIVLIIFGVAYYIQSRNRYEIEVADFDFSRNSDMEYKTFKERLREAFSSAFSGVREDEYSDEGPSSGLFGGGTSNVWSPTRKYGSMQ</sequence>
<dbReference type="PANTHER" id="PTHR11861">
    <property type="entry name" value="MELANOCYTE PROTEIN PMEL 17-RELATED"/>
    <property type="match status" value="1"/>
</dbReference>